<gene>
    <name evidence="1" type="ORF">JK636_03275</name>
</gene>
<comment type="caution">
    <text evidence="1">The sequence shown here is derived from an EMBL/GenBank/DDBJ whole genome shotgun (WGS) entry which is preliminary data.</text>
</comment>
<sequence>MGFEGASSSLIDSQVLNSCECCNLKNGLLYTSKLNPMVSCGTRKKEDEFQFNKDAGIFVCPAEHMAIRKDRQGKKDQGKNQVNTCYFGGNKFKYRSLRDGC</sequence>
<keyword evidence="2" id="KW-1185">Reference proteome</keyword>
<dbReference type="EMBL" id="JAESWC010000002">
    <property type="protein sequence ID" value="MBL4934777.1"/>
    <property type="molecule type" value="Genomic_DNA"/>
</dbReference>
<proteinExistence type="predicted"/>
<evidence type="ECO:0000313" key="1">
    <source>
        <dbReference type="EMBL" id="MBL4934777.1"/>
    </source>
</evidence>
<evidence type="ECO:0000313" key="2">
    <source>
        <dbReference type="Proteomes" id="UP000632377"/>
    </source>
</evidence>
<accession>A0ABS1T7M9</accession>
<organism evidence="1 2">
    <name type="scientific">Clostridium rhizosphaerae</name>
    <dbReference type="NCBI Taxonomy" id="2803861"/>
    <lineage>
        <taxon>Bacteria</taxon>
        <taxon>Bacillati</taxon>
        <taxon>Bacillota</taxon>
        <taxon>Clostridia</taxon>
        <taxon>Eubacteriales</taxon>
        <taxon>Clostridiaceae</taxon>
        <taxon>Clostridium</taxon>
    </lineage>
</organism>
<name>A0ABS1T7M9_9CLOT</name>
<reference evidence="1 2" key="1">
    <citation type="submission" date="2021-01" db="EMBL/GenBank/DDBJ databases">
        <title>Genome public.</title>
        <authorList>
            <person name="Liu C."/>
            <person name="Sun Q."/>
        </authorList>
    </citation>
    <scope>NUCLEOTIDE SEQUENCE [LARGE SCALE GENOMIC DNA]</scope>
    <source>
        <strain evidence="1 2">YIM B02515</strain>
    </source>
</reference>
<protein>
    <submittedName>
        <fullName evidence="1">Uncharacterized protein</fullName>
    </submittedName>
</protein>
<dbReference type="Proteomes" id="UP000632377">
    <property type="component" value="Unassembled WGS sequence"/>
</dbReference>